<feature type="transmembrane region" description="Helical" evidence="1">
    <location>
        <begin position="24"/>
        <end position="45"/>
    </location>
</feature>
<evidence type="ECO:0008006" key="4">
    <source>
        <dbReference type="Google" id="ProtNLM"/>
    </source>
</evidence>
<dbReference type="GeneID" id="29390721"/>
<keyword evidence="1" id="KW-1133">Transmembrane helix</keyword>
<dbReference type="OrthoDB" id="5295180at2"/>
<gene>
    <name evidence="2" type="ordered locus">Hsero_3199</name>
</gene>
<keyword evidence="1" id="KW-0472">Membrane</keyword>
<accession>D8J1B2</accession>
<evidence type="ECO:0000313" key="3">
    <source>
        <dbReference type="Proteomes" id="UP000000329"/>
    </source>
</evidence>
<name>D8J1B2_HERSS</name>
<keyword evidence="1" id="KW-0812">Transmembrane</keyword>
<dbReference type="Pfam" id="PF05751">
    <property type="entry name" value="FixH"/>
    <property type="match status" value="1"/>
</dbReference>
<dbReference type="HOGENOM" id="CLU_100979_2_0_4"/>
<dbReference type="RefSeq" id="WP_013235145.1">
    <property type="nucleotide sequence ID" value="NC_014323.1"/>
</dbReference>
<keyword evidence="3" id="KW-1185">Reference proteome</keyword>
<evidence type="ECO:0000256" key="1">
    <source>
        <dbReference type="SAM" id="Phobius"/>
    </source>
</evidence>
<protein>
    <recommendedName>
        <fullName evidence="4">Cytochrome oxidase assembly protein</fullName>
    </recommendedName>
</protein>
<organism evidence="2 3">
    <name type="scientific">Herbaspirillum seropedicae (strain SmR1)</name>
    <dbReference type="NCBI Taxonomy" id="757424"/>
    <lineage>
        <taxon>Bacteria</taxon>
        <taxon>Pseudomonadati</taxon>
        <taxon>Pseudomonadota</taxon>
        <taxon>Betaproteobacteria</taxon>
        <taxon>Burkholderiales</taxon>
        <taxon>Oxalobacteraceae</taxon>
        <taxon>Herbaspirillum</taxon>
    </lineage>
</organism>
<dbReference type="EMBL" id="CP002039">
    <property type="protein sequence ID" value="ADJ64681.1"/>
    <property type="molecule type" value="Genomic_DNA"/>
</dbReference>
<evidence type="ECO:0000313" key="2">
    <source>
        <dbReference type="EMBL" id="ADJ64681.1"/>
    </source>
</evidence>
<dbReference type="eggNOG" id="COG3198">
    <property type="taxonomic scope" value="Bacteria"/>
</dbReference>
<dbReference type="AlphaFoldDB" id="D8J1B2"/>
<dbReference type="KEGG" id="hse:Hsero_3199"/>
<dbReference type="InterPro" id="IPR008620">
    <property type="entry name" value="FixH"/>
</dbReference>
<sequence length="190" mass="21162">MQTMSPKFASTAAAVPWYRHRWPWLLMAGPAVVVVAGVFTAWLAISRADALVADDYYKQGKAINKDLRRDHEAQRLGAAIDIAYDPAAGVLRGRLQLRQPAPQAQSQLADQASRTLILNLVHPTQPSKDRTLQVQPAADGSFSVPLVEMEQARWRLVAEDGSHVWRLHGTWAWPQQRSMEMNAEAYAPAE</sequence>
<reference evidence="2 3" key="1">
    <citation type="submission" date="2010-04" db="EMBL/GenBank/DDBJ databases">
        <title>The genome of Herbaspirillum seropedicae SmR1, an endophytic, nitrogen-fixing, plant-growth promoting beta-Proteobacteria.</title>
        <authorList>
            <person name="Pedrosa F.O."/>
            <person name="Monteiro R.A."/>
            <person name="Wassem R."/>
            <person name="Cruz L.M."/>
            <person name="Ayub R.A."/>
            <person name="Colauto N.B."/>
            <person name="Fernandez M.A."/>
            <person name="Fungaro M.H.P."/>
            <person name="Grisard E.C."/>
            <person name="Hungria M."/>
            <person name="Madeira H.M.F."/>
            <person name="Nodari R.O."/>
            <person name="Osaku C.A."/>
            <person name="Petzl-Erler M.L."/>
            <person name="Terenzi H."/>
            <person name="Vieira L.G.E."/>
            <person name="Almeida M.I.M."/>
            <person name="Alves L.R."/>
            <person name="Arantes O.M.N."/>
            <person name="Balsanelli E."/>
            <person name="Barcellos F.G."/>
            <person name="Baura V.A."/>
            <person name="Binde D.R."/>
            <person name="Campo R.J."/>
            <person name="Chubatsu L.S."/>
            <person name="Chueire L.M.O."/>
            <person name="Ciferri R.R."/>
            <person name="Correa L.C."/>
            <person name="da Conceicao Silva J.L."/>
            <person name="Dabul A.N.G."/>
            <person name="Dambros B.P."/>
            <person name="Faoro H."/>
            <person name="Favetti A."/>
            <person name="Friedermann G."/>
            <person name="Furlaneto M.C."/>
            <person name="Gasques L.S."/>
            <person name="Gimenes C.C.T."/>
            <person name="Gioppo N.M.R."/>
            <person name="Glienke-Blanco C."/>
            <person name="Godoy L.P."/>
            <person name="Guerra M.P."/>
            <person name="Karp S."/>
            <person name="Kava-Cordeiro V."/>
            <person name="Margarido V.P."/>
            <person name="Mathioni S.M."/>
            <person name="Menck-Soares M.A."/>
            <person name="Murace N.K."/>
            <person name="Nicolas M.F."/>
            <person name="Oliveira C.E.C."/>
            <person name="Pagnan N.A.B."/>
            <person name="Pamphile J.A."/>
            <person name="Patussi E.V."/>
            <person name="Pereira L.F.P."/>
            <person name="Pereira-Ferrari L."/>
            <person name="Pinto F.G.S."/>
            <person name="Precoma C."/>
            <person name="Prioli A.J."/>
            <person name="Prioli S.M.A.P."/>
            <person name="Raittz R.T."/>
            <person name="Ramos H.J.O."/>
            <person name="Ribeiro E.M.S.F."/>
            <person name="Rigo L.U."/>
            <person name="Rocha C.L.M.S.C."/>
            <person name="Rocha S.N."/>
            <person name="Santos K."/>
            <person name="Satori D."/>
            <person name="Silva A.G."/>
            <person name="Simao R.C.G."/>
            <person name="Soares M.A.M."/>
            <person name="Souza E.M."/>
            <person name="Steffens M.B.R."/>
            <person name="Steindel M."/>
            <person name="Tadra-Sfeir M.Z."/>
            <person name="Takahashi E.K."/>
            <person name="Torres R.A."/>
            <person name="Valle J.S."/>
            <person name="Vernal J.I."/>
            <person name="Vilas-Boas L.A."/>
            <person name="Watanabe M.A.E."/>
            <person name="Weiss V.A."/>
            <person name="Yates M.A."/>
            <person name="Souza E.M."/>
        </authorList>
    </citation>
    <scope>NUCLEOTIDE SEQUENCE [LARGE SCALE GENOMIC DNA]</scope>
    <source>
        <strain evidence="2 3">SmR1</strain>
    </source>
</reference>
<dbReference type="Proteomes" id="UP000000329">
    <property type="component" value="Chromosome"/>
</dbReference>
<dbReference type="STRING" id="757424.Hsero_3199"/>
<proteinExistence type="predicted"/>